<evidence type="ECO:0000256" key="4">
    <source>
        <dbReference type="ARBA" id="ARBA00023002"/>
    </source>
</evidence>
<protein>
    <submittedName>
        <fullName evidence="8">Cytochrome P450</fullName>
    </submittedName>
</protein>
<dbReference type="GO" id="GO:0004497">
    <property type="term" value="F:monooxygenase activity"/>
    <property type="evidence" value="ECO:0007669"/>
    <property type="project" value="UniProtKB-KW"/>
</dbReference>
<proteinExistence type="inferred from homology"/>
<dbReference type="GO" id="GO:0016705">
    <property type="term" value="F:oxidoreductase activity, acting on paired donors, with incorporation or reduction of molecular oxygen"/>
    <property type="evidence" value="ECO:0007669"/>
    <property type="project" value="InterPro"/>
</dbReference>
<organism evidence="8 9">
    <name type="scientific">Streptomyces morookaense</name>
    <name type="common">Streptoverticillium morookaense</name>
    <dbReference type="NCBI Taxonomy" id="1970"/>
    <lineage>
        <taxon>Bacteria</taxon>
        <taxon>Bacillati</taxon>
        <taxon>Actinomycetota</taxon>
        <taxon>Actinomycetes</taxon>
        <taxon>Kitasatosporales</taxon>
        <taxon>Streptomycetaceae</taxon>
        <taxon>Streptomyces</taxon>
    </lineage>
</organism>
<comment type="caution">
    <text evidence="8">The sequence shown here is derived from an EMBL/GenBank/DDBJ whole genome shotgun (WGS) entry which is preliminary data.</text>
</comment>
<dbReference type="PANTHER" id="PTHR46696:SF1">
    <property type="entry name" value="CYTOCHROME P450 YJIB-RELATED"/>
    <property type="match status" value="1"/>
</dbReference>
<dbReference type="InterPro" id="IPR002397">
    <property type="entry name" value="Cyt_P450_B"/>
</dbReference>
<dbReference type="PANTHER" id="PTHR46696">
    <property type="entry name" value="P450, PUTATIVE (EUROFUNG)-RELATED"/>
    <property type="match status" value="1"/>
</dbReference>
<dbReference type="FunFam" id="1.10.630.10:FF:000018">
    <property type="entry name" value="Cytochrome P450 monooxygenase"/>
    <property type="match status" value="1"/>
</dbReference>
<evidence type="ECO:0000313" key="8">
    <source>
        <dbReference type="EMBL" id="NVK77396.1"/>
    </source>
</evidence>
<dbReference type="GO" id="GO:0005506">
    <property type="term" value="F:iron ion binding"/>
    <property type="evidence" value="ECO:0007669"/>
    <property type="project" value="InterPro"/>
</dbReference>
<evidence type="ECO:0000256" key="3">
    <source>
        <dbReference type="ARBA" id="ARBA00022723"/>
    </source>
</evidence>
<sequence length="381" mass="41729">MTQAAPVTFSTVRENYFGPPAEMQALRHKAPVTRTAFADGRLGWLVTGYSAARAVLSDSRFTARGEREHPAVPRAATLEDERCRRLIAGQFTARRMRQLTGRTERIVREHLDAMEHMGSPADLVEHFALPVPSLVIAELLGVPPADREQFQHDTLRWGGFGRSTEEVTEAFVSLGGQLQRLVRLKRTEPGDDLLSGLIAADPALTDEELASIAFLLLVAGHGTTAHQIALGAFLLLEHPDQLAALRTEPALTESAVEELLRHLSVVHHGPTRAALQDADIEGTPVKAGEVVVVSLGAANRDPARFERPDAVDVTREDTGHLAFGHGMHQCLGRQLARIELRVALTALLERFPHLRLACPAAEIPLRHDMQVYGADRLPVAW</sequence>
<evidence type="ECO:0000256" key="6">
    <source>
        <dbReference type="ARBA" id="ARBA00023033"/>
    </source>
</evidence>
<comment type="similarity">
    <text evidence="1 7">Belongs to the cytochrome P450 family.</text>
</comment>
<name>A0A7Y7B2F3_STRMO</name>
<keyword evidence="3 7" id="KW-0479">Metal-binding</keyword>
<keyword evidence="4 7" id="KW-0560">Oxidoreductase</keyword>
<keyword evidence="6 7" id="KW-0503">Monooxygenase</keyword>
<dbReference type="PRINTS" id="PR00359">
    <property type="entry name" value="BP450"/>
</dbReference>
<accession>A0A7Y7B2F3</accession>
<evidence type="ECO:0000256" key="7">
    <source>
        <dbReference type="RuleBase" id="RU000461"/>
    </source>
</evidence>
<dbReference type="Pfam" id="PF00067">
    <property type="entry name" value="p450"/>
    <property type="match status" value="1"/>
</dbReference>
<dbReference type="InterPro" id="IPR017972">
    <property type="entry name" value="Cyt_P450_CS"/>
</dbReference>
<dbReference type="SUPFAM" id="SSF48264">
    <property type="entry name" value="Cytochrome P450"/>
    <property type="match status" value="1"/>
</dbReference>
<dbReference type="InterPro" id="IPR036396">
    <property type="entry name" value="Cyt_P450_sf"/>
</dbReference>
<dbReference type="InterPro" id="IPR001128">
    <property type="entry name" value="Cyt_P450"/>
</dbReference>
<dbReference type="Proteomes" id="UP000587462">
    <property type="component" value="Unassembled WGS sequence"/>
</dbReference>
<keyword evidence="2 7" id="KW-0349">Heme</keyword>
<evidence type="ECO:0000313" key="9">
    <source>
        <dbReference type="Proteomes" id="UP000587462"/>
    </source>
</evidence>
<evidence type="ECO:0000256" key="2">
    <source>
        <dbReference type="ARBA" id="ARBA00022617"/>
    </source>
</evidence>
<dbReference type="AlphaFoldDB" id="A0A7Y7B2F3"/>
<reference evidence="8 9" key="1">
    <citation type="submission" date="2020-04" db="EMBL/GenBank/DDBJ databases">
        <title>Draft Genome Sequence of Streptomyces morookaense DSM 40503, an 8-azaguanine-producing strain.</title>
        <authorList>
            <person name="Qi J."/>
            <person name="Gao J.-M."/>
        </authorList>
    </citation>
    <scope>NUCLEOTIDE SEQUENCE [LARGE SCALE GENOMIC DNA]</scope>
    <source>
        <strain evidence="8 9">DSM 40503</strain>
    </source>
</reference>
<dbReference type="PRINTS" id="PR00385">
    <property type="entry name" value="P450"/>
</dbReference>
<dbReference type="GO" id="GO:0020037">
    <property type="term" value="F:heme binding"/>
    <property type="evidence" value="ECO:0007669"/>
    <property type="project" value="InterPro"/>
</dbReference>
<gene>
    <name evidence="8" type="ORF">HG542_06940</name>
</gene>
<evidence type="ECO:0000256" key="5">
    <source>
        <dbReference type="ARBA" id="ARBA00023004"/>
    </source>
</evidence>
<evidence type="ECO:0000256" key="1">
    <source>
        <dbReference type="ARBA" id="ARBA00010617"/>
    </source>
</evidence>
<keyword evidence="9" id="KW-1185">Reference proteome</keyword>
<dbReference type="EMBL" id="JABBXF010000012">
    <property type="protein sequence ID" value="NVK77396.1"/>
    <property type="molecule type" value="Genomic_DNA"/>
</dbReference>
<dbReference type="CDD" id="cd11030">
    <property type="entry name" value="CYP105-like"/>
    <property type="match status" value="1"/>
</dbReference>
<keyword evidence="5 7" id="KW-0408">Iron</keyword>
<dbReference type="PROSITE" id="PS00086">
    <property type="entry name" value="CYTOCHROME_P450"/>
    <property type="match status" value="1"/>
</dbReference>
<dbReference type="Gene3D" id="1.10.630.10">
    <property type="entry name" value="Cytochrome P450"/>
    <property type="match status" value="1"/>
</dbReference>